<dbReference type="OrthoDB" id="9797575at2"/>
<comment type="caution">
    <text evidence="2">The sequence shown here is derived from an EMBL/GenBank/DDBJ whole genome shotgun (WGS) entry which is preliminary data.</text>
</comment>
<dbReference type="RefSeq" id="WP_100865621.1">
    <property type="nucleotide sequence ID" value="NZ_PHUF01000002.1"/>
</dbReference>
<feature type="region of interest" description="Disordered" evidence="1">
    <location>
        <begin position="62"/>
        <end position="82"/>
    </location>
</feature>
<keyword evidence="2" id="KW-0131">Cell cycle</keyword>
<dbReference type="Proteomes" id="UP000232587">
    <property type="component" value="Unassembled WGS sequence"/>
</dbReference>
<accession>A0A2N0I1V4</accession>
<dbReference type="GO" id="GO:0051301">
    <property type="term" value="P:cell division"/>
    <property type="evidence" value="ECO:0007669"/>
    <property type="project" value="UniProtKB-KW"/>
</dbReference>
<dbReference type="InterPro" id="IPR036192">
    <property type="entry name" value="Cell_div_ZapA-like_sf"/>
</dbReference>
<evidence type="ECO:0000313" key="3">
    <source>
        <dbReference type="Proteomes" id="UP000232587"/>
    </source>
</evidence>
<dbReference type="AlphaFoldDB" id="A0A2N0I1V4"/>
<gene>
    <name evidence="2" type="ORF">B0I00_0340</name>
</gene>
<keyword evidence="3" id="KW-1185">Reference proteome</keyword>
<evidence type="ECO:0000313" key="2">
    <source>
        <dbReference type="EMBL" id="PKB25151.1"/>
    </source>
</evidence>
<dbReference type="SUPFAM" id="SSF102829">
    <property type="entry name" value="Cell division protein ZapA-like"/>
    <property type="match status" value="1"/>
</dbReference>
<dbReference type="EMBL" id="PHUF01000002">
    <property type="protein sequence ID" value="PKB25151.1"/>
    <property type="molecule type" value="Genomic_DNA"/>
</dbReference>
<organism evidence="2 3">
    <name type="scientific">Novosphingobium kunmingense</name>
    <dbReference type="NCBI Taxonomy" id="1211806"/>
    <lineage>
        <taxon>Bacteria</taxon>
        <taxon>Pseudomonadati</taxon>
        <taxon>Pseudomonadota</taxon>
        <taxon>Alphaproteobacteria</taxon>
        <taxon>Sphingomonadales</taxon>
        <taxon>Sphingomonadaceae</taxon>
        <taxon>Novosphingobium</taxon>
    </lineage>
</organism>
<dbReference type="Pfam" id="PF05164">
    <property type="entry name" value="ZapA"/>
    <property type="match status" value="1"/>
</dbReference>
<keyword evidence="2" id="KW-0132">Cell division</keyword>
<evidence type="ECO:0000256" key="1">
    <source>
        <dbReference type="SAM" id="MobiDB-lite"/>
    </source>
</evidence>
<dbReference type="InterPro" id="IPR007838">
    <property type="entry name" value="Cell_div_ZapA-like"/>
</dbReference>
<protein>
    <submittedName>
        <fullName evidence="2">Cell division protein ZapA</fullName>
    </submittedName>
</protein>
<dbReference type="InterPro" id="IPR042233">
    <property type="entry name" value="Cell_div_ZapA_N"/>
</dbReference>
<reference evidence="2 3" key="1">
    <citation type="submission" date="2017-11" db="EMBL/GenBank/DDBJ databases">
        <title>Genomic Encyclopedia of Type Strains, Phase III (KMG-III): the genomes of soil and plant-associated and newly described type strains.</title>
        <authorList>
            <person name="Whitman W."/>
        </authorList>
    </citation>
    <scope>NUCLEOTIDE SEQUENCE [LARGE SCALE GENOMIC DNA]</scope>
    <source>
        <strain evidence="2 3">CGMCC 1.12274</strain>
    </source>
</reference>
<proteinExistence type="predicted"/>
<name>A0A2N0I1V4_9SPHN</name>
<dbReference type="Gene3D" id="3.30.160.880">
    <property type="entry name" value="Cell division protein ZapA protomer, N-terminal domain"/>
    <property type="match status" value="1"/>
</dbReference>
<sequence>MSNVTLQIGGRSYTVACADGEEEHIAALGRKIGEKVEQLGPGHSEVRQLLFAALLLSDELHEARGRPDGTSGPVPATGTDDSADLLESIADRLEKVALSLEA</sequence>